<evidence type="ECO:0000313" key="6">
    <source>
        <dbReference type="EMBL" id="KAB3529155.1"/>
    </source>
</evidence>
<keyword evidence="3 6" id="KW-0067">ATP-binding</keyword>
<feature type="domain" description="ABC transporter" evidence="5">
    <location>
        <begin position="4"/>
        <end position="240"/>
    </location>
</feature>
<dbReference type="SMART" id="SM00382">
    <property type="entry name" value="AAA"/>
    <property type="match status" value="1"/>
</dbReference>
<evidence type="ECO:0000313" key="7">
    <source>
        <dbReference type="Proteomes" id="UP000465601"/>
    </source>
</evidence>
<evidence type="ECO:0000256" key="2">
    <source>
        <dbReference type="ARBA" id="ARBA00022741"/>
    </source>
</evidence>
<dbReference type="Gene3D" id="3.40.50.300">
    <property type="entry name" value="P-loop containing nucleotide triphosphate hydrolases"/>
    <property type="match status" value="1"/>
</dbReference>
<reference evidence="6 7" key="1">
    <citation type="submission" date="2019-10" db="EMBL/GenBank/DDBJ databases">
        <title>Alkaliphilus serpentinus sp. nov. and Alkaliphilus pronyensis sp. nov., two novel anaerobic alkaliphilic species isolated from the serpentinized-hosted hydrothermal field of the Prony Bay (New Caledonia).</title>
        <authorList>
            <person name="Postec A."/>
        </authorList>
    </citation>
    <scope>NUCLEOTIDE SEQUENCE [LARGE SCALE GENOMIC DNA]</scope>
    <source>
        <strain evidence="6 7">LacT</strain>
    </source>
</reference>
<dbReference type="EMBL" id="WBZB01000036">
    <property type="protein sequence ID" value="KAB3529155.1"/>
    <property type="molecule type" value="Genomic_DNA"/>
</dbReference>
<dbReference type="InterPro" id="IPR017871">
    <property type="entry name" value="ABC_transporter-like_CS"/>
</dbReference>
<dbReference type="PANTHER" id="PTHR42794:SF1">
    <property type="entry name" value="HEMIN IMPORT ATP-BINDING PROTEIN HMUV"/>
    <property type="match status" value="1"/>
</dbReference>
<organism evidence="6 7">
    <name type="scientific">Alkaliphilus serpentinus</name>
    <dbReference type="NCBI Taxonomy" id="1482731"/>
    <lineage>
        <taxon>Bacteria</taxon>
        <taxon>Bacillati</taxon>
        <taxon>Bacillota</taxon>
        <taxon>Clostridia</taxon>
        <taxon>Peptostreptococcales</taxon>
        <taxon>Natronincolaceae</taxon>
        <taxon>Alkaliphilus</taxon>
    </lineage>
</organism>
<dbReference type="PROSITE" id="PS00211">
    <property type="entry name" value="ABC_TRANSPORTER_1"/>
    <property type="match status" value="1"/>
</dbReference>
<evidence type="ECO:0000259" key="5">
    <source>
        <dbReference type="PROSITE" id="PS50893"/>
    </source>
</evidence>
<dbReference type="FunFam" id="3.40.50.300:FF:000134">
    <property type="entry name" value="Iron-enterobactin ABC transporter ATP-binding protein"/>
    <property type="match status" value="1"/>
</dbReference>
<dbReference type="PROSITE" id="PS50893">
    <property type="entry name" value="ABC_TRANSPORTER_2"/>
    <property type="match status" value="1"/>
</dbReference>
<keyword evidence="1" id="KW-0813">Transport</keyword>
<accession>A0A833M9Q8</accession>
<comment type="caution">
    <text evidence="6">The sequence shown here is derived from an EMBL/GenBank/DDBJ whole genome shotgun (WGS) entry which is preliminary data.</text>
</comment>
<keyword evidence="4" id="KW-1278">Translocase</keyword>
<evidence type="ECO:0000256" key="4">
    <source>
        <dbReference type="ARBA" id="ARBA00022967"/>
    </source>
</evidence>
<dbReference type="InterPro" id="IPR027417">
    <property type="entry name" value="P-loop_NTPase"/>
</dbReference>
<evidence type="ECO:0000256" key="1">
    <source>
        <dbReference type="ARBA" id="ARBA00022448"/>
    </source>
</evidence>
<dbReference type="SUPFAM" id="SSF52540">
    <property type="entry name" value="P-loop containing nucleoside triphosphate hydrolases"/>
    <property type="match status" value="1"/>
</dbReference>
<dbReference type="AlphaFoldDB" id="A0A833M9Q8"/>
<protein>
    <submittedName>
        <fullName evidence="6">ABC transporter ATP-binding protein</fullName>
    </submittedName>
</protein>
<name>A0A833M9Q8_9FIRM</name>
<keyword evidence="2" id="KW-0547">Nucleotide-binding</keyword>
<dbReference type="RefSeq" id="WP_151866211.1">
    <property type="nucleotide sequence ID" value="NZ_WBZB01000036.1"/>
</dbReference>
<dbReference type="PANTHER" id="PTHR42794">
    <property type="entry name" value="HEMIN IMPORT ATP-BINDING PROTEIN HMUV"/>
    <property type="match status" value="1"/>
</dbReference>
<gene>
    <name evidence="6" type="ORF">F8153_09970</name>
</gene>
<dbReference type="InterPro" id="IPR003593">
    <property type="entry name" value="AAA+_ATPase"/>
</dbReference>
<dbReference type="InterPro" id="IPR003439">
    <property type="entry name" value="ABC_transporter-like_ATP-bd"/>
</dbReference>
<keyword evidence="7" id="KW-1185">Reference proteome</keyword>
<dbReference type="Pfam" id="PF00005">
    <property type="entry name" value="ABC_tran"/>
    <property type="match status" value="1"/>
</dbReference>
<dbReference type="OrthoDB" id="9799337at2"/>
<dbReference type="CDD" id="cd03214">
    <property type="entry name" value="ABC_Iron-Siderophores_B12_Hemin"/>
    <property type="match status" value="1"/>
</dbReference>
<dbReference type="GO" id="GO:0005524">
    <property type="term" value="F:ATP binding"/>
    <property type="evidence" value="ECO:0007669"/>
    <property type="project" value="UniProtKB-KW"/>
</dbReference>
<proteinExistence type="predicted"/>
<evidence type="ECO:0000256" key="3">
    <source>
        <dbReference type="ARBA" id="ARBA00022840"/>
    </source>
</evidence>
<dbReference type="Proteomes" id="UP000465601">
    <property type="component" value="Unassembled WGS sequence"/>
</dbReference>
<sequence>MNSIDINNLTFKYGETAIVDRLSLNIREGSFISIIGPNGSGKSTLLKIIAKNLLPQEGVVLINGKEVSRYKAKDLAKEIGVVPQDTLVSYDFSVEDIVLMGRYPHLGKFQQNSLRDMEIAKEAMIKTNTWHLRERNINEISGGERQRVIIAKAIVQEPRIILLDEPTSSLDIHHQLEVLELLKNLNNKLGVTIVAVLHDMNLAARYSNEIILLNRGMLIASGKTQEVLTVDHLKRAYEMDMIIETNIYTGTLQVHPIAIKNRAKKNKSLRIHIVCGGGSGKELIQALYDGGYKLSVGVVNEGDSDWHIAKLYDIEVVEEVPFSEISPSSLEKAKLLADAADLIIMTDIPIGWGNIKNLEILREQLQDGKTVYYFKYPQDKKYDYTGGNGLEVLKNLKDMGLKGVDGIEKFLELLNKRG</sequence>
<dbReference type="GO" id="GO:0016887">
    <property type="term" value="F:ATP hydrolysis activity"/>
    <property type="evidence" value="ECO:0007669"/>
    <property type="project" value="InterPro"/>
</dbReference>